<dbReference type="PANTHER" id="PTHR14097:SF7">
    <property type="entry name" value="OXIDOREDUCTASE HTATIP2"/>
    <property type="match status" value="1"/>
</dbReference>
<dbReference type="Pfam" id="PF13460">
    <property type="entry name" value="NAD_binding_10"/>
    <property type="match status" value="1"/>
</dbReference>
<organism evidence="2 3">
    <name type="scientific">Rhodopseudomonas palustris</name>
    <dbReference type="NCBI Taxonomy" id="1076"/>
    <lineage>
        <taxon>Bacteria</taxon>
        <taxon>Pseudomonadati</taxon>
        <taxon>Pseudomonadota</taxon>
        <taxon>Alphaproteobacteria</taxon>
        <taxon>Hyphomicrobiales</taxon>
        <taxon>Nitrobacteraceae</taxon>
        <taxon>Rhodopseudomonas</taxon>
    </lineage>
</organism>
<reference evidence="2" key="1">
    <citation type="journal article" date="2022" name="Biol. Control">
        <title>In silico genomic analysis of Rhodopseudomonas palustris strains revealed potential biocontrol agents and crop yield enhancers.</title>
        <authorList>
            <person name="Surachat K."/>
            <person name="Kantachote D."/>
            <person name="Deachamag P."/>
            <person name="Wonglapsuwan M."/>
        </authorList>
    </citation>
    <scope>NUCLEOTIDE SEQUENCE</scope>
    <source>
        <strain evidence="2">TLS06</strain>
    </source>
</reference>
<sequence length="228" mass="24749">MTTSGDSSALKTALVFGATGLIGAQLLRGLLDSADYARVIAVVRRPLVFSNPKLTALIGDLDRLPALATQLKADEVFIALGTTRKQTPDEAAYYKIDHDYPVAAARIAKEAGAEAVFLVTAVGADAASGSFYLRTKGETERDIIALDFPRTAIFRPSMLMGERSEHRPVERLFIALAHIVNPLLRGAADRFRGIDAGDVALAMIAAARTDAPKLQIYHWREMMALLRR</sequence>
<dbReference type="InterPro" id="IPR016040">
    <property type="entry name" value="NAD(P)-bd_dom"/>
</dbReference>
<name>A0AAX3DUA0_RHOPL</name>
<dbReference type="RefSeq" id="WP_264073691.1">
    <property type="nucleotide sequence ID" value="NZ_CP076676.1"/>
</dbReference>
<evidence type="ECO:0000313" key="3">
    <source>
        <dbReference type="Proteomes" id="UP001163166"/>
    </source>
</evidence>
<feature type="domain" description="NAD(P)-binding" evidence="1">
    <location>
        <begin position="17"/>
        <end position="147"/>
    </location>
</feature>
<accession>A0AAX3DUA0</accession>
<protein>
    <submittedName>
        <fullName evidence="2">Oxidoreductase</fullName>
    </submittedName>
</protein>
<dbReference type="Proteomes" id="UP001163166">
    <property type="component" value="Chromosome"/>
</dbReference>
<dbReference type="CDD" id="cd05250">
    <property type="entry name" value="CC3_like_SDR_a"/>
    <property type="match status" value="1"/>
</dbReference>
<dbReference type="InterPro" id="IPR036291">
    <property type="entry name" value="NAD(P)-bd_dom_sf"/>
</dbReference>
<evidence type="ECO:0000313" key="2">
    <source>
        <dbReference type="EMBL" id="UYO38029.1"/>
    </source>
</evidence>
<dbReference type="AlphaFoldDB" id="A0AAX3DUA0"/>
<evidence type="ECO:0000259" key="1">
    <source>
        <dbReference type="Pfam" id="PF13460"/>
    </source>
</evidence>
<dbReference type="EMBL" id="CP076676">
    <property type="protein sequence ID" value="UYO38029.1"/>
    <property type="molecule type" value="Genomic_DNA"/>
</dbReference>
<dbReference type="PANTHER" id="PTHR14097">
    <property type="entry name" value="OXIDOREDUCTASE HTATIP2"/>
    <property type="match status" value="1"/>
</dbReference>
<dbReference type="SUPFAM" id="SSF51735">
    <property type="entry name" value="NAD(P)-binding Rossmann-fold domains"/>
    <property type="match status" value="1"/>
</dbReference>
<dbReference type="Gene3D" id="3.40.50.720">
    <property type="entry name" value="NAD(P)-binding Rossmann-like Domain"/>
    <property type="match status" value="1"/>
</dbReference>
<proteinExistence type="predicted"/>
<gene>
    <name evidence="2" type="ORF">KQX62_14915</name>
</gene>